<dbReference type="AlphaFoldDB" id="A0A9P3H266"/>
<dbReference type="SUPFAM" id="SSF53335">
    <property type="entry name" value="S-adenosyl-L-methionine-dependent methyltransferases"/>
    <property type="match status" value="1"/>
</dbReference>
<feature type="region of interest" description="Disordered" evidence="1">
    <location>
        <begin position="168"/>
        <end position="187"/>
    </location>
</feature>
<evidence type="ECO:0000313" key="4">
    <source>
        <dbReference type="EMBL" id="GJJ68659.1"/>
    </source>
</evidence>
<evidence type="ECO:0000259" key="3">
    <source>
        <dbReference type="Pfam" id="PF01170"/>
    </source>
</evidence>
<dbReference type="InterPro" id="IPR000241">
    <property type="entry name" value="RlmKL-like_Mtase"/>
</dbReference>
<dbReference type="Pfam" id="PF01170">
    <property type="entry name" value="UPF0020"/>
    <property type="match status" value="1"/>
</dbReference>
<dbReference type="PANTHER" id="PTHR14911">
    <property type="entry name" value="THUMP DOMAIN-CONTAINING"/>
    <property type="match status" value="1"/>
</dbReference>
<dbReference type="GO" id="GO:0043527">
    <property type="term" value="C:tRNA methyltransferase complex"/>
    <property type="evidence" value="ECO:0007669"/>
    <property type="project" value="UniProtKB-ARBA"/>
</dbReference>
<dbReference type="Proteomes" id="UP000827284">
    <property type="component" value="Unassembled WGS sequence"/>
</dbReference>
<keyword evidence="2" id="KW-0732">Signal</keyword>
<organism evidence="4 5">
    <name type="scientific">Entomortierella parvispora</name>
    <dbReference type="NCBI Taxonomy" id="205924"/>
    <lineage>
        <taxon>Eukaryota</taxon>
        <taxon>Fungi</taxon>
        <taxon>Fungi incertae sedis</taxon>
        <taxon>Mucoromycota</taxon>
        <taxon>Mortierellomycotina</taxon>
        <taxon>Mortierellomycetes</taxon>
        <taxon>Mortierellales</taxon>
        <taxon>Mortierellaceae</taxon>
        <taxon>Entomortierella</taxon>
    </lineage>
</organism>
<evidence type="ECO:0000256" key="1">
    <source>
        <dbReference type="SAM" id="MobiDB-lite"/>
    </source>
</evidence>
<sequence>MTHQIAMMSIELFLAVPMGLEDVVVRKLSSSLCQVATEIHYSLGSGYVIVVLPAIGTLAEEGKDVVFKTLSDLVDHPPLCIFSAHVSLGSIHVPRVIFKDPAELLALAKQKFRLNNHPSMQEAQPSRESSSPLATTTSVVQVDEKETSLHWEQALAVLKLVSPPSFTDRMDESLSTENSNDKESDPVRFRASFDRGDIQHKGVRSQDIAAALGSLAGDRFPRWKVNLTEFDVEVIGRWIQDVEETDRVYFKEVSASNTRKRARTDDDGEVETARLGTTGQSEVQPSQQMESGSKRMQVGITLPLALSACPYRFRPKDGRTSLRMEIAYTLVGLADPKPGDIVVDTCSGVGTIPIIGAAHYPQCLFLGSEILPPNVERANENSREMMGRVDLARIEGCRPQPQPQQPSPSQNSRSHSRPSLILGDAKAVCLRSSSVDLVISDLPWGQRESSHLSNCKLYPKLVKEIIRMLRAGGRAVLVTGERKLLQRQLDAPFAKPYLRVVEKREITIGFKVVAFELVRL</sequence>
<dbReference type="PANTHER" id="PTHR14911:SF13">
    <property type="entry name" value="TRNA (GUANINE(6)-N2)-METHYLTRANSFERASE THUMP3"/>
    <property type="match status" value="1"/>
</dbReference>
<protein>
    <recommendedName>
        <fullName evidence="3">Ribosomal RNA large subunit methyltransferase K/L-like methyltransferase domain-containing protein</fullName>
    </recommendedName>
</protein>
<feature type="region of interest" description="Disordered" evidence="1">
    <location>
        <begin position="397"/>
        <end position="417"/>
    </location>
</feature>
<evidence type="ECO:0000256" key="2">
    <source>
        <dbReference type="SAM" id="SignalP"/>
    </source>
</evidence>
<feature type="chain" id="PRO_5040278298" description="Ribosomal RNA large subunit methyltransferase K/L-like methyltransferase domain-containing protein" evidence="2">
    <location>
        <begin position="16"/>
        <end position="520"/>
    </location>
</feature>
<feature type="region of interest" description="Disordered" evidence="1">
    <location>
        <begin position="255"/>
        <end position="292"/>
    </location>
</feature>
<keyword evidence="5" id="KW-1185">Reference proteome</keyword>
<dbReference type="EMBL" id="BQFW01000002">
    <property type="protein sequence ID" value="GJJ68659.1"/>
    <property type="molecule type" value="Genomic_DNA"/>
</dbReference>
<feature type="compositionally biased region" description="Polar residues" evidence="1">
    <location>
        <begin position="275"/>
        <end position="291"/>
    </location>
</feature>
<reference evidence="4" key="2">
    <citation type="journal article" date="2022" name="Microbiol. Resour. Announc.">
        <title>Whole-Genome Sequence of Entomortierella parvispora E1425, a Mucoromycotan Fungus Associated with Burkholderiaceae-Related Endosymbiotic Bacteria.</title>
        <authorList>
            <person name="Herlambang A."/>
            <person name="Guo Y."/>
            <person name="Takashima Y."/>
            <person name="Narisawa K."/>
            <person name="Ohta H."/>
            <person name="Nishizawa T."/>
        </authorList>
    </citation>
    <scope>NUCLEOTIDE SEQUENCE</scope>
    <source>
        <strain evidence="4">E1425</strain>
    </source>
</reference>
<dbReference type="OrthoDB" id="47730at2759"/>
<reference evidence="4" key="1">
    <citation type="submission" date="2021-11" db="EMBL/GenBank/DDBJ databases">
        <authorList>
            <person name="Herlambang A."/>
            <person name="Guo Y."/>
            <person name="Takashima Y."/>
            <person name="Nishizawa T."/>
        </authorList>
    </citation>
    <scope>NUCLEOTIDE SEQUENCE</scope>
    <source>
        <strain evidence="4">E1425</strain>
    </source>
</reference>
<name>A0A9P3H266_9FUNG</name>
<evidence type="ECO:0000313" key="5">
    <source>
        <dbReference type="Proteomes" id="UP000827284"/>
    </source>
</evidence>
<dbReference type="GO" id="GO:0016423">
    <property type="term" value="F:tRNA (guanine) methyltransferase activity"/>
    <property type="evidence" value="ECO:0007669"/>
    <property type="project" value="TreeGrafter"/>
</dbReference>
<feature type="compositionally biased region" description="Low complexity" evidence="1">
    <location>
        <begin position="407"/>
        <end position="417"/>
    </location>
</feature>
<accession>A0A9P3H266</accession>
<comment type="caution">
    <text evidence="4">The sequence shown here is derived from an EMBL/GenBank/DDBJ whole genome shotgun (WGS) entry which is preliminary data.</text>
</comment>
<feature type="signal peptide" evidence="2">
    <location>
        <begin position="1"/>
        <end position="15"/>
    </location>
</feature>
<proteinExistence type="predicted"/>
<dbReference type="InterPro" id="IPR029063">
    <property type="entry name" value="SAM-dependent_MTases_sf"/>
</dbReference>
<gene>
    <name evidence="4" type="ORF">EMPS_01005</name>
</gene>
<dbReference type="GO" id="GO:0030488">
    <property type="term" value="P:tRNA methylation"/>
    <property type="evidence" value="ECO:0007669"/>
    <property type="project" value="TreeGrafter"/>
</dbReference>
<feature type="domain" description="Ribosomal RNA large subunit methyltransferase K/L-like methyltransferase" evidence="3">
    <location>
        <begin position="313"/>
        <end position="489"/>
    </location>
</feature>
<dbReference type="Gene3D" id="3.40.50.150">
    <property type="entry name" value="Vaccinia Virus protein VP39"/>
    <property type="match status" value="1"/>
</dbReference>